<feature type="transmembrane region" description="Helical" evidence="1">
    <location>
        <begin position="380"/>
        <end position="399"/>
    </location>
</feature>
<feature type="transmembrane region" description="Helical" evidence="1">
    <location>
        <begin position="194"/>
        <end position="215"/>
    </location>
</feature>
<feature type="transmembrane region" description="Helical" evidence="1">
    <location>
        <begin position="270"/>
        <end position="292"/>
    </location>
</feature>
<dbReference type="Pfam" id="PF01970">
    <property type="entry name" value="TctA"/>
    <property type="match status" value="1"/>
</dbReference>
<dbReference type="EMBL" id="CP036261">
    <property type="protein sequence ID" value="QDS86825.1"/>
    <property type="molecule type" value="Genomic_DNA"/>
</dbReference>
<accession>A0A517LW33</accession>
<feature type="transmembrane region" description="Helical" evidence="1">
    <location>
        <begin position="491"/>
        <end position="508"/>
    </location>
</feature>
<feature type="domain" description="DUF112" evidence="2">
    <location>
        <begin position="22"/>
        <end position="460"/>
    </location>
</feature>
<feature type="transmembrane region" description="Helical" evidence="1">
    <location>
        <begin position="170"/>
        <end position="188"/>
    </location>
</feature>
<dbReference type="RefSeq" id="WP_218934584.1">
    <property type="nucleotide sequence ID" value="NZ_CP036261.1"/>
</dbReference>
<feature type="transmembrane region" description="Helical" evidence="1">
    <location>
        <begin position="20"/>
        <end position="49"/>
    </location>
</feature>
<feature type="transmembrane region" description="Helical" evidence="1">
    <location>
        <begin position="411"/>
        <end position="428"/>
    </location>
</feature>
<proteinExistence type="predicted"/>
<dbReference type="Proteomes" id="UP000319557">
    <property type="component" value="Chromosome"/>
</dbReference>
<evidence type="ECO:0000259" key="2">
    <source>
        <dbReference type="Pfam" id="PF01970"/>
    </source>
</evidence>
<keyword evidence="4" id="KW-1185">Reference proteome</keyword>
<keyword evidence="1" id="KW-0812">Transmembrane</keyword>
<feature type="transmembrane region" description="Helical" evidence="1">
    <location>
        <begin position="55"/>
        <end position="75"/>
    </location>
</feature>
<evidence type="ECO:0000256" key="1">
    <source>
        <dbReference type="SAM" id="Phobius"/>
    </source>
</evidence>
<name>A0A517LW33_9BACT</name>
<dbReference type="PANTHER" id="PTHR35342">
    <property type="entry name" value="TRICARBOXYLIC TRANSPORT PROTEIN"/>
    <property type="match status" value="1"/>
</dbReference>
<gene>
    <name evidence="3" type="ORF">EC9_10000</name>
</gene>
<feature type="transmembrane region" description="Helical" evidence="1">
    <location>
        <begin position="113"/>
        <end position="136"/>
    </location>
</feature>
<evidence type="ECO:0000313" key="4">
    <source>
        <dbReference type="Proteomes" id="UP000319557"/>
    </source>
</evidence>
<keyword evidence="1" id="KW-0472">Membrane</keyword>
<reference evidence="3 4" key="1">
    <citation type="submission" date="2019-02" db="EMBL/GenBank/DDBJ databases">
        <title>Deep-cultivation of Planctomycetes and their phenomic and genomic characterization uncovers novel biology.</title>
        <authorList>
            <person name="Wiegand S."/>
            <person name="Jogler M."/>
            <person name="Boedeker C."/>
            <person name="Pinto D."/>
            <person name="Vollmers J."/>
            <person name="Rivas-Marin E."/>
            <person name="Kohn T."/>
            <person name="Peeters S.H."/>
            <person name="Heuer A."/>
            <person name="Rast P."/>
            <person name="Oberbeckmann S."/>
            <person name="Bunk B."/>
            <person name="Jeske O."/>
            <person name="Meyerdierks A."/>
            <person name="Storesund J.E."/>
            <person name="Kallscheuer N."/>
            <person name="Luecker S."/>
            <person name="Lage O.M."/>
            <person name="Pohl T."/>
            <person name="Merkel B.J."/>
            <person name="Hornburger P."/>
            <person name="Mueller R.-W."/>
            <person name="Bruemmer F."/>
            <person name="Labrenz M."/>
            <person name="Spormann A.M."/>
            <person name="Op den Camp H."/>
            <person name="Overmann J."/>
            <person name="Amann R."/>
            <person name="Jetten M.S.M."/>
            <person name="Mascher T."/>
            <person name="Medema M.H."/>
            <person name="Devos D.P."/>
            <person name="Kaster A.-K."/>
            <person name="Ovreas L."/>
            <person name="Rohde M."/>
            <person name="Galperin M.Y."/>
            <person name="Jogler C."/>
        </authorList>
    </citation>
    <scope>NUCLEOTIDE SEQUENCE [LARGE SCALE GENOMIC DNA]</scope>
    <source>
        <strain evidence="3 4">EC9</strain>
    </source>
</reference>
<dbReference type="AlphaFoldDB" id="A0A517LW33"/>
<protein>
    <submittedName>
        <fullName evidence="3">Tripartite tricarboxylate transporter TctA family protein</fullName>
    </submittedName>
</protein>
<feature type="transmembrane region" description="Helical" evidence="1">
    <location>
        <begin position="337"/>
        <end position="359"/>
    </location>
</feature>
<dbReference type="KEGG" id="ruv:EC9_10000"/>
<evidence type="ECO:0000313" key="3">
    <source>
        <dbReference type="EMBL" id="QDS86825.1"/>
    </source>
</evidence>
<feature type="transmembrane region" description="Helical" evidence="1">
    <location>
        <begin position="142"/>
        <end position="163"/>
    </location>
</feature>
<dbReference type="InterPro" id="IPR002823">
    <property type="entry name" value="DUF112_TM"/>
</dbReference>
<sequence length="519" mass="54620">MVDIGAFTEAATQVFARGDVWLIVIAAALYGVFVGAIPGLTATMAVALFVPMAYWLDPIAAIAAIITMAACAIFAGDLPTVLLRIPGTPASAAYVDDAYAFTRRGEAQRVLRLGLVCSVIGGIFGAIAMMMLGGWLAQAAGWFSVTEYFWLFLIGLTCAVIVAEGPRSKAVLSLLLGLFFSTIGLSAAHQEPRFTLGIASLYSGISFIPAMIGLFGMSEVLLNLVDGAAPAKPRSPVAPALQRSTHSLALTLQEIGDRLRRRKMSTLRSGGIGVLIGMLPGAGCDIASWVAFAASRRMQQKAPTVTGDEGEVESQRRSLDSIGDATTANNASLAGSWIPALVFGIPGDSITAIVIGVLMMKNLTPGPQIFDEQLPLVYSIYLLFILANLVLLPVGLLAIRVSGTIVQIPKAVLFPLIVAFCVTGSYALNGSLFDVLTMLAMGILGFVLVRLQMPTAPVVLGIILGGPLEERLVQSLTAANGNIAGLVQRPLSIALATLFVVLVGSMLVESFRRRDRQAT</sequence>
<organism evidence="3 4">
    <name type="scientific">Rosistilla ulvae</name>
    <dbReference type="NCBI Taxonomy" id="1930277"/>
    <lineage>
        <taxon>Bacteria</taxon>
        <taxon>Pseudomonadati</taxon>
        <taxon>Planctomycetota</taxon>
        <taxon>Planctomycetia</taxon>
        <taxon>Pirellulales</taxon>
        <taxon>Pirellulaceae</taxon>
        <taxon>Rosistilla</taxon>
    </lineage>
</organism>
<dbReference type="PANTHER" id="PTHR35342:SF5">
    <property type="entry name" value="TRICARBOXYLIC TRANSPORT PROTEIN"/>
    <property type="match status" value="1"/>
</dbReference>
<keyword evidence="1" id="KW-1133">Transmembrane helix</keyword>